<name>A0AAE4BQG3_9BACT</name>
<keyword evidence="1" id="KW-0732">Signal</keyword>
<evidence type="ECO:0008006" key="4">
    <source>
        <dbReference type="Google" id="ProtNLM"/>
    </source>
</evidence>
<comment type="caution">
    <text evidence="2">The sequence shown here is derived from an EMBL/GenBank/DDBJ whole genome shotgun (WGS) entry which is preliminary data.</text>
</comment>
<proteinExistence type="predicted"/>
<dbReference type="EMBL" id="JAVDQD010000002">
    <property type="protein sequence ID" value="MDR6239079.1"/>
    <property type="molecule type" value="Genomic_DNA"/>
</dbReference>
<sequence length="224" mass="25449">MRFNILLTLFLSIFFLASCDQIDSIFNGEDDDDASNKLEIQNVSFKLAPITDETVSIEAFERNSQSYVFLIDNGSDTIATDSITVVGKFKFDISSTDSLSFPCEQMIISFQKKESVDLLEMNEDMIYSYTDLEIAQKSLFESYDDITIQYNHCELFSRFSTHDDASAFQLTNIEYSPNELGEISLKLEGYFEGISRTHGDASSPAGEPLFHIREGYMNIELKEL</sequence>
<feature type="chain" id="PRO_5042004566" description="Auto-transporter adhesin head GIN domain-containing protein" evidence="1">
    <location>
        <begin position="20"/>
        <end position="224"/>
    </location>
</feature>
<dbReference type="AlphaFoldDB" id="A0AAE4BQG3"/>
<reference evidence="2" key="1">
    <citation type="submission" date="2023-07" db="EMBL/GenBank/DDBJ databases">
        <title>Genomic Encyclopedia of Type Strains, Phase IV (KMG-IV): sequencing the most valuable type-strain genomes for metagenomic binning, comparative biology and taxonomic classification.</title>
        <authorList>
            <person name="Goeker M."/>
        </authorList>
    </citation>
    <scope>NUCLEOTIDE SEQUENCE</scope>
    <source>
        <strain evidence="2">DSM 26174</strain>
    </source>
</reference>
<dbReference type="RefSeq" id="WP_309938602.1">
    <property type="nucleotide sequence ID" value="NZ_AP025305.1"/>
</dbReference>
<evidence type="ECO:0000256" key="1">
    <source>
        <dbReference type="SAM" id="SignalP"/>
    </source>
</evidence>
<organism evidence="2 3">
    <name type="scientific">Aureibacter tunicatorum</name>
    <dbReference type="NCBI Taxonomy" id="866807"/>
    <lineage>
        <taxon>Bacteria</taxon>
        <taxon>Pseudomonadati</taxon>
        <taxon>Bacteroidota</taxon>
        <taxon>Cytophagia</taxon>
        <taxon>Cytophagales</taxon>
        <taxon>Persicobacteraceae</taxon>
        <taxon>Aureibacter</taxon>
    </lineage>
</organism>
<evidence type="ECO:0000313" key="2">
    <source>
        <dbReference type="EMBL" id="MDR6239079.1"/>
    </source>
</evidence>
<protein>
    <recommendedName>
        <fullName evidence="4">Auto-transporter adhesin head GIN domain-containing protein</fullName>
    </recommendedName>
</protein>
<evidence type="ECO:0000313" key="3">
    <source>
        <dbReference type="Proteomes" id="UP001185092"/>
    </source>
</evidence>
<dbReference type="PROSITE" id="PS51257">
    <property type="entry name" value="PROKAR_LIPOPROTEIN"/>
    <property type="match status" value="1"/>
</dbReference>
<accession>A0AAE4BQG3</accession>
<keyword evidence="3" id="KW-1185">Reference proteome</keyword>
<gene>
    <name evidence="2" type="ORF">HNQ88_002116</name>
</gene>
<dbReference type="Proteomes" id="UP001185092">
    <property type="component" value="Unassembled WGS sequence"/>
</dbReference>
<feature type="signal peptide" evidence="1">
    <location>
        <begin position="1"/>
        <end position="19"/>
    </location>
</feature>